<dbReference type="RefSeq" id="WP_107992050.1">
    <property type="nucleotide sequence ID" value="NZ_QAYG01000015.1"/>
</dbReference>
<evidence type="ECO:0000313" key="2">
    <source>
        <dbReference type="EMBL" id="PTW53917.1"/>
    </source>
</evidence>
<dbReference type="Proteomes" id="UP000244081">
    <property type="component" value="Unassembled WGS sequence"/>
</dbReference>
<feature type="region of interest" description="Disordered" evidence="1">
    <location>
        <begin position="230"/>
        <end position="253"/>
    </location>
</feature>
<accession>A0A2T5UQX0</accession>
<sequence>MSLVCLLLRLSTVKALSGATWAGEAVRDSEIAPIDAAAAEEKQPFISVYVDEGRSQPVGRDLFEGAAEMALVLEFGITAQMSVRDEGGREITEQGMPVTDAGLELTLDVLHRQAFAALMDPENEWADLWRSIVSKVVAVDILRGAKADGGPRFAGRQVKVHCKTLRDPAVGAALTGIWPKALALIAGDAELAFLEPVIRGLVAGDPRAWKITQAQRGLSTDEARALNLTPPLQAEATSPDFDSVTLAGPGPSA</sequence>
<comment type="caution">
    <text evidence="2">The sequence shown here is derived from an EMBL/GenBank/DDBJ whole genome shotgun (WGS) entry which is preliminary data.</text>
</comment>
<name>A0A2T5UQX0_9HYPH</name>
<dbReference type="AlphaFoldDB" id="A0A2T5UQX0"/>
<proteinExistence type="predicted"/>
<evidence type="ECO:0000313" key="3">
    <source>
        <dbReference type="Proteomes" id="UP000244081"/>
    </source>
</evidence>
<dbReference type="OrthoDB" id="7841151at2"/>
<organism evidence="2 3">
    <name type="scientific">Breoghania corrubedonensis</name>
    <dbReference type="NCBI Taxonomy" id="665038"/>
    <lineage>
        <taxon>Bacteria</taxon>
        <taxon>Pseudomonadati</taxon>
        <taxon>Pseudomonadota</taxon>
        <taxon>Alphaproteobacteria</taxon>
        <taxon>Hyphomicrobiales</taxon>
        <taxon>Stappiaceae</taxon>
        <taxon>Breoghania</taxon>
    </lineage>
</organism>
<gene>
    <name evidence="2" type="ORF">C8N35_11537</name>
</gene>
<protein>
    <submittedName>
        <fullName evidence="2">Uncharacterized protein</fullName>
    </submittedName>
</protein>
<dbReference type="EMBL" id="QAYG01000015">
    <property type="protein sequence ID" value="PTW53917.1"/>
    <property type="molecule type" value="Genomic_DNA"/>
</dbReference>
<reference evidence="2 3" key="1">
    <citation type="submission" date="2018-04" db="EMBL/GenBank/DDBJ databases">
        <title>Genomic Encyclopedia of Archaeal and Bacterial Type Strains, Phase II (KMG-II): from individual species to whole genera.</title>
        <authorList>
            <person name="Goeker M."/>
        </authorList>
    </citation>
    <scope>NUCLEOTIDE SEQUENCE [LARGE SCALE GENOMIC DNA]</scope>
    <source>
        <strain evidence="2 3">DSM 23382</strain>
    </source>
</reference>
<keyword evidence="3" id="KW-1185">Reference proteome</keyword>
<evidence type="ECO:0000256" key="1">
    <source>
        <dbReference type="SAM" id="MobiDB-lite"/>
    </source>
</evidence>